<keyword evidence="3" id="KW-1185">Reference proteome</keyword>
<gene>
    <name evidence="2" type="ORF">EYZ11_007670</name>
</gene>
<reference evidence="2 3" key="1">
    <citation type="submission" date="2019-03" db="EMBL/GenBank/DDBJ databases">
        <title>The genome sequence of a newly discovered highly antifungal drug resistant Aspergillus species, Aspergillus tanneri NIH 1004.</title>
        <authorList>
            <person name="Mounaud S."/>
            <person name="Singh I."/>
            <person name="Joardar V."/>
            <person name="Pakala S."/>
            <person name="Pakala S."/>
            <person name="Venepally P."/>
            <person name="Hoover J."/>
            <person name="Nierman W."/>
            <person name="Chung J."/>
            <person name="Losada L."/>
        </authorList>
    </citation>
    <scope>NUCLEOTIDE SEQUENCE [LARGE SCALE GENOMIC DNA]</scope>
    <source>
        <strain evidence="2 3">NIH1004</strain>
    </source>
</reference>
<evidence type="ECO:0000313" key="2">
    <source>
        <dbReference type="EMBL" id="THC92857.1"/>
    </source>
</evidence>
<protein>
    <submittedName>
        <fullName evidence="2">Uncharacterized protein</fullName>
    </submittedName>
</protein>
<name>A0A4S3JEM6_9EURO</name>
<dbReference type="AlphaFoldDB" id="A0A4S3JEM6"/>
<feature type="region of interest" description="Disordered" evidence="1">
    <location>
        <begin position="154"/>
        <end position="174"/>
    </location>
</feature>
<dbReference type="InterPro" id="IPR029058">
    <property type="entry name" value="AB_hydrolase_fold"/>
</dbReference>
<comment type="caution">
    <text evidence="2">The sequence shown here is derived from an EMBL/GenBank/DDBJ whole genome shotgun (WGS) entry which is preliminary data.</text>
</comment>
<dbReference type="Proteomes" id="UP000308092">
    <property type="component" value="Unassembled WGS sequence"/>
</dbReference>
<dbReference type="EMBL" id="SOSA01000304">
    <property type="protein sequence ID" value="THC92857.1"/>
    <property type="molecule type" value="Genomic_DNA"/>
</dbReference>
<evidence type="ECO:0000313" key="3">
    <source>
        <dbReference type="Proteomes" id="UP000308092"/>
    </source>
</evidence>
<sequence length="237" mass="26192">MRMTVSLYHDQFNSAHLTDAMNLLAIEPLGHGATSSPLTIKGVLGSVAHSHALLRKLDERVSAPDFVIDDVWCVMVGGIGFGAAATTESSGYWTRILKDVYKGDEGRRKARNITCPVYWLQGTEDMPFGTTVPKEQIQLFTSSKEAKLTMIEGQPVGRSDSPSPSPPTSHAQLSRGKIFRNATWGNPDKSIWWILWIIWQTWGVESHVKDASLQAIRSQKKSISDGTITKPAKEKTK</sequence>
<dbReference type="VEuPathDB" id="FungiDB:EYZ11_007670"/>
<organism evidence="2 3">
    <name type="scientific">Aspergillus tanneri</name>
    <dbReference type="NCBI Taxonomy" id="1220188"/>
    <lineage>
        <taxon>Eukaryota</taxon>
        <taxon>Fungi</taxon>
        <taxon>Dikarya</taxon>
        <taxon>Ascomycota</taxon>
        <taxon>Pezizomycotina</taxon>
        <taxon>Eurotiomycetes</taxon>
        <taxon>Eurotiomycetidae</taxon>
        <taxon>Eurotiales</taxon>
        <taxon>Aspergillaceae</taxon>
        <taxon>Aspergillus</taxon>
        <taxon>Aspergillus subgen. Circumdati</taxon>
    </lineage>
</organism>
<evidence type="ECO:0000256" key="1">
    <source>
        <dbReference type="SAM" id="MobiDB-lite"/>
    </source>
</evidence>
<dbReference type="STRING" id="1220188.A0A4S3JEM6"/>
<accession>A0A4S3JEM6</accession>
<proteinExistence type="predicted"/>
<dbReference type="SUPFAM" id="SSF53474">
    <property type="entry name" value="alpha/beta-Hydrolases"/>
    <property type="match status" value="1"/>
</dbReference>